<dbReference type="Gene3D" id="2.30.29.30">
    <property type="entry name" value="Pleckstrin-homology domain (PH domain)/Phosphotyrosine-binding domain (PTB)"/>
    <property type="match status" value="1"/>
</dbReference>
<comment type="caution">
    <text evidence="6">The sequence shown here is derived from an EMBL/GenBank/DDBJ whole genome shotgun (WGS) entry which is preliminary data.</text>
</comment>
<evidence type="ECO:0000256" key="4">
    <source>
        <dbReference type="ARBA" id="ARBA00023242"/>
    </source>
</evidence>
<feature type="domain" description="KIB1-4 beta-propeller" evidence="5">
    <location>
        <begin position="239"/>
        <end position="374"/>
    </location>
</feature>
<proteinExistence type="predicted"/>
<dbReference type="PANTHER" id="PTHR44259:SF93">
    <property type="entry name" value="PROTEIN, PUTATIVE (DUF295)-RELATED"/>
    <property type="match status" value="1"/>
</dbReference>
<organism evidence="6 7">
    <name type="scientific">Penstemon davidsonii</name>
    <dbReference type="NCBI Taxonomy" id="160366"/>
    <lineage>
        <taxon>Eukaryota</taxon>
        <taxon>Viridiplantae</taxon>
        <taxon>Streptophyta</taxon>
        <taxon>Embryophyta</taxon>
        <taxon>Tracheophyta</taxon>
        <taxon>Spermatophyta</taxon>
        <taxon>Magnoliopsida</taxon>
        <taxon>eudicotyledons</taxon>
        <taxon>Gunneridae</taxon>
        <taxon>Pentapetalae</taxon>
        <taxon>asterids</taxon>
        <taxon>lamiids</taxon>
        <taxon>Lamiales</taxon>
        <taxon>Plantaginaceae</taxon>
        <taxon>Cheloneae</taxon>
        <taxon>Penstemon</taxon>
    </lineage>
</organism>
<dbReference type="Proteomes" id="UP001291926">
    <property type="component" value="Unassembled WGS sequence"/>
</dbReference>
<evidence type="ECO:0000259" key="5">
    <source>
        <dbReference type="Pfam" id="PF03478"/>
    </source>
</evidence>
<dbReference type="Pfam" id="PF03478">
    <property type="entry name" value="Beta-prop_KIB1-4"/>
    <property type="match status" value="1"/>
</dbReference>
<evidence type="ECO:0000256" key="1">
    <source>
        <dbReference type="ARBA" id="ARBA00004123"/>
    </source>
</evidence>
<dbReference type="EMBL" id="JAYDYQ010002686">
    <property type="protein sequence ID" value="KAK4480595.1"/>
    <property type="molecule type" value="Genomic_DNA"/>
</dbReference>
<sequence length="415" mass="47698">MRLSWIQSTSSNVYLATSSIVVVIRVADLCFALCERQIVWLSDTDREKGYAVDFVSVSLHAVSRDPESYSSPCIYTQVKLQLLHMILYFFIETGADDDESENSDSESNEILNLSKITEMRLVPSDPNQYVSPQLNEQWIPCLRHSVNVLSLTLILLKLFKERKKLDIIGFSVLINWKMMRVQDEDPDSTPAIGANGNQDLAHSVVQILMEYDTLIYKIVLSDDPSLNPDNYIVVAICQLYARYYNGLTKVNFEKESPDYDLEILMPKDNNFDMTINYYLVESVDGELLLVRRFYSENAREGKLYTKGFQVLKLVKENGQVKLTKIESLGNQTLFLGYKFSMSILADDFSPHIKRNSIYYTDDLIHDVTVEGHNIRLKFFDDMGIFSLEDESLYSYFDGPVDEQFLPAIWISPTLQ</sequence>
<dbReference type="Pfam" id="PF03517">
    <property type="entry name" value="Voldacs"/>
    <property type="match status" value="1"/>
</dbReference>
<dbReference type="PANTHER" id="PTHR44259">
    <property type="entry name" value="OS07G0183000 PROTEIN-RELATED"/>
    <property type="match status" value="1"/>
</dbReference>
<evidence type="ECO:0000256" key="2">
    <source>
        <dbReference type="ARBA" id="ARBA00004496"/>
    </source>
</evidence>
<comment type="subcellular location">
    <subcellularLocation>
        <location evidence="2">Cytoplasm</location>
    </subcellularLocation>
    <subcellularLocation>
        <location evidence="1">Nucleus</location>
    </subcellularLocation>
</comment>
<evidence type="ECO:0000313" key="6">
    <source>
        <dbReference type="EMBL" id="KAK4480595.1"/>
    </source>
</evidence>
<keyword evidence="4" id="KW-0539">Nucleus</keyword>
<dbReference type="InterPro" id="IPR050942">
    <property type="entry name" value="F-box_BR-signaling"/>
</dbReference>
<dbReference type="InterPro" id="IPR005174">
    <property type="entry name" value="KIB1-4_b-propeller"/>
</dbReference>
<name>A0ABR0CV29_9LAMI</name>
<keyword evidence="7" id="KW-1185">Reference proteome</keyword>
<dbReference type="InterPro" id="IPR011993">
    <property type="entry name" value="PH-like_dom_sf"/>
</dbReference>
<evidence type="ECO:0000313" key="7">
    <source>
        <dbReference type="Proteomes" id="UP001291926"/>
    </source>
</evidence>
<reference evidence="6 7" key="1">
    <citation type="journal article" date="2023" name="bioRxiv">
        <title>Genome report: Whole genome sequence and annotation of Penstemon davidsonii.</title>
        <authorList>
            <person name="Ostevik K.L."/>
            <person name="Alabady M."/>
            <person name="Zhang M."/>
            <person name="Rausher M.D."/>
        </authorList>
    </citation>
    <scope>NUCLEOTIDE SEQUENCE [LARGE SCALE GENOMIC DNA]</scope>
    <source>
        <strain evidence="6">DNT005</strain>
        <tissue evidence="6">Whole leaf</tissue>
    </source>
</reference>
<accession>A0ABR0CV29</accession>
<protein>
    <recommendedName>
        <fullName evidence="5">KIB1-4 beta-propeller domain-containing protein</fullName>
    </recommendedName>
</protein>
<gene>
    <name evidence="6" type="ORF">RD792_013673</name>
</gene>
<keyword evidence="3" id="KW-0963">Cytoplasm</keyword>
<dbReference type="InterPro" id="IPR039924">
    <property type="entry name" value="ICln/Lot5/Saf5"/>
</dbReference>
<evidence type="ECO:0000256" key="3">
    <source>
        <dbReference type="ARBA" id="ARBA00022490"/>
    </source>
</evidence>